<dbReference type="PANTHER" id="PTHR21011">
    <property type="entry name" value="MITOCHONDRIAL 28S RIBOSOMAL PROTEIN S6"/>
    <property type="match status" value="1"/>
</dbReference>
<evidence type="ECO:0000256" key="3">
    <source>
        <dbReference type="ARBA" id="ARBA00022980"/>
    </source>
</evidence>
<dbReference type="PANTHER" id="PTHR21011:SF1">
    <property type="entry name" value="SMALL RIBOSOMAL SUBUNIT PROTEIN BS6M"/>
    <property type="match status" value="1"/>
</dbReference>
<gene>
    <name evidence="9" type="ORF">A1O9_10575</name>
</gene>
<name>A0A072PDE2_9EURO</name>
<accession>A0A072PDE2</accession>
<dbReference type="SUPFAM" id="SSF54995">
    <property type="entry name" value="Ribosomal protein S6"/>
    <property type="match status" value="1"/>
</dbReference>
<evidence type="ECO:0000313" key="10">
    <source>
        <dbReference type="Proteomes" id="UP000027920"/>
    </source>
</evidence>
<organism evidence="9 10">
    <name type="scientific">Exophiala aquamarina CBS 119918</name>
    <dbReference type="NCBI Taxonomy" id="1182545"/>
    <lineage>
        <taxon>Eukaryota</taxon>
        <taxon>Fungi</taxon>
        <taxon>Dikarya</taxon>
        <taxon>Ascomycota</taxon>
        <taxon>Pezizomycotina</taxon>
        <taxon>Eurotiomycetes</taxon>
        <taxon>Chaetothyriomycetidae</taxon>
        <taxon>Chaetothyriales</taxon>
        <taxon>Herpotrichiellaceae</taxon>
        <taxon>Exophiala</taxon>
    </lineage>
</organism>
<dbReference type="InterPro" id="IPR035980">
    <property type="entry name" value="Ribosomal_bS6_sf"/>
</dbReference>
<dbReference type="InterPro" id="IPR014717">
    <property type="entry name" value="Transl_elong_EF1B/ribsomal_bS6"/>
</dbReference>
<comment type="subcellular location">
    <subcellularLocation>
        <location evidence="1">Mitochondrion</location>
    </subcellularLocation>
</comment>
<dbReference type="GO" id="GO:0005763">
    <property type="term" value="C:mitochondrial small ribosomal subunit"/>
    <property type="evidence" value="ECO:0007669"/>
    <property type="project" value="TreeGrafter"/>
</dbReference>
<dbReference type="EMBL" id="AMGV01000013">
    <property type="protein sequence ID" value="KEF53600.1"/>
    <property type="molecule type" value="Genomic_DNA"/>
</dbReference>
<dbReference type="HOGENOM" id="CLU_126331_1_1_1"/>
<evidence type="ECO:0000256" key="8">
    <source>
        <dbReference type="SAM" id="MobiDB-lite"/>
    </source>
</evidence>
<keyword evidence="4" id="KW-0496">Mitochondrion</keyword>
<comment type="similarity">
    <text evidence="2">Belongs to the bacterial ribosomal protein bS6 family.</text>
</comment>
<dbReference type="STRING" id="1182545.A0A072PDE2"/>
<evidence type="ECO:0000256" key="5">
    <source>
        <dbReference type="ARBA" id="ARBA00023274"/>
    </source>
</evidence>
<evidence type="ECO:0000256" key="7">
    <source>
        <dbReference type="ARBA" id="ARBA00037226"/>
    </source>
</evidence>
<dbReference type="GO" id="GO:0006412">
    <property type="term" value="P:translation"/>
    <property type="evidence" value="ECO:0007669"/>
    <property type="project" value="InterPro"/>
</dbReference>
<keyword evidence="5" id="KW-0687">Ribonucleoprotein</keyword>
<dbReference type="CDD" id="cd15465">
    <property type="entry name" value="bS6_mito"/>
    <property type="match status" value="1"/>
</dbReference>
<comment type="caution">
    <text evidence="9">The sequence shown here is derived from an EMBL/GenBank/DDBJ whole genome shotgun (WGS) entry which is preliminary data.</text>
</comment>
<evidence type="ECO:0000313" key="9">
    <source>
        <dbReference type="EMBL" id="KEF53600.1"/>
    </source>
</evidence>
<evidence type="ECO:0000256" key="4">
    <source>
        <dbReference type="ARBA" id="ARBA00023128"/>
    </source>
</evidence>
<protein>
    <recommendedName>
        <fullName evidence="6">Small ribosomal subunit protein bS6m</fullName>
    </recommendedName>
</protein>
<dbReference type="GeneID" id="25285479"/>
<reference evidence="9 10" key="1">
    <citation type="submission" date="2013-03" db="EMBL/GenBank/DDBJ databases">
        <title>The Genome Sequence of Exophiala aquamarina CBS 119918.</title>
        <authorList>
            <consortium name="The Broad Institute Genomics Platform"/>
            <person name="Cuomo C."/>
            <person name="de Hoog S."/>
            <person name="Gorbushina A."/>
            <person name="Walker B."/>
            <person name="Young S.K."/>
            <person name="Zeng Q."/>
            <person name="Gargeya S."/>
            <person name="Fitzgerald M."/>
            <person name="Haas B."/>
            <person name="Abouelleil A."/>
            <person name="Allen A.W."/>
            <person name="Alvarado L."/>
            <person name="Arachchi H.M."/>
            <person name="Berlin A.M."/>
            <person name="Chapman S.B."/>
            <person name="Gainer-Dewar J."/>
            <person name="Goldberg J."/>
            <person name="Griggs A."/>
            <person name="Gujja S."/>
            <person name="Hansen M."/>
            <person name="Howarth C."/>
            <person name="Imamovic A."/>
            <person name="Ireland A."/>
            <person name="Larimer J."/>
            <person name="McCowan C."/>
            <person name="Murphy C."/>
            <person name="Pearson M."/>
            <person name="Poon T.W."/>
            <person name="Priest M."/>
            <person name="Roberts A."/>
            <person name="Saif S."/>
            <person name="Shea T."/>
            <person name="Sisk P."/>
            <person name="Sykes S."/>
            <person name="Wortman J."/>
            <person name="Nusbaum C."/>
            <person name="Birren B."/>
        </authorList>
    </citation>
    <scope>NUCLEOTIDE SEQUENCE [LARGE SCALE GENOMIC DNA]</scope>
    <source>
        <strain evidence="9 10">CBS 119918</strain>
    </source>
</reference>
<evidence type="ECO:0000256" key="1">
    <source>
        <dbReference type="ARBA" id="ARBA00004173"/>
    </source>
</evidence>
<proteinExistence type="inferred from homology"/>
<dbReference type="Gene3D" id="3.30.70.60">
    <property type="match status" value="1"/>
</dbReference>
<dbReference type="FunFam" id="3.30.70.60:FF:000007">
    <property type="entry name" value="37S ribosomal protein Mrp17"/>
    <property type="match status" value="1"/>
</dbReference>
<dbReference type="GO" id="GO:0003735">
    <property type="term" value="F:structural constituent of ribosome"/>
    <property type="evidence" value="ECO:0007669"/>
    <property type="project" value="InterPro"/>
</dbReference>
<comment type="function">
    <text evidence="7">Component of the mitochondrial ribosome (mitoribosome), a dedicated translation machinery responsible for the synthesis of mitochondrial genome-encoded proteins, including at least some of the essential transmembrane subunits of the mitochondrial respiratory chain. The mitoribosomes are attached to the mitochondrial inner membrane and translation products are cotranslationally integrated into the membrane.</text>
</comment>
<dbReference type="Proteomes" id="UP000027920">
    <property type="component" value="Unassembled WGS sequence"/>
</dbReference>
<feature type="compositionally biased region" description="Polar residues" evidence="8">
    <location>
        <begin position="142"/>
        <end position="152"/>
    </location>
</feature>
<keyword evidence="10" id="KW-1185">Reference proteome</keyword>
<dbReference type="Pfam" id="PF01250">
    <property type="entry name" value="Ribosomal_S6"/>
    <property type="match status" value="1"/>
</dbReference>
<evidence type="ECO:0000256" key="6">
    <source>
        <dbReference type="ARBA" id="ARBA00035170"/>
    </source>
</evidence>
<dbReference type="VEuPathDB" id="FungiDB:A1O9_10575"/>
<keyword evidence="3" id="KW-0689">Ribosomal protein</keyword>
<feature type="region of interest" description="Disordered" evidence="8">
    <location>
        <begin position="139"/>
        <end position="163"/>
    </location>
</feature>
<evidence type="ECO:0000256" key="2">
    <source>
        <dbReference type="ARBA" id="ARBA00009512"/>
    </source>
</evidence>
<dbReference type="OrthoDB" id="10259681at2759"/>
<dbReference type="InterPro" id="IPR000529">
    <property type="entry name" value="Ribosomal_bS6"/>
</dbReference>
<sequence>MLYELIVIARPGNVANIKEIARIAGTQILSNKGVIRGLKNWGQFDLPRPTTKHQAQHRQGHYFIMQFDSSVRVQDEVKRTLSLDPRLIRYSVVKIGDKLGGVNGAMEDVTGTIPWNGKGESANAYENIFPNQRVVSPHAPLSPSTYTPQFTPAHTDAPLDTRN</sequence>
<dbReference type="AlphaFoldDB" id="A0A072PDE2"/>
<dbReference type="NCBIfam" id="TIGR00166">
    <property type="entry name" value="S6"/>
    <property type="match status" value="1"/>
</dbReference>
<dbReference type="GO" id="GO:0070181">
    <property type="term" value="F:small ribosomal subunit rRNA binding"/>
    <property type="evidence" value="ECO:0007669"/>
    <property type="project" value="TreeGrafter"/>
</dbReference>
<dbReference type="RefSeq" id="XP_013256190.1">
    <property type="nucleotide sequence ID" value="XM_013400736.1"/>
</dbReference>